<name>A0AAW1JD27_POPJA</name>
<feature type="domain" description="RdRp catalytic" evidence="1">
    <location>
        <begin position="49"/>
        <end position="266"/>
    </location>
</feature>
<gene>
    <name evidence="2" type="ORF">QE152_g30847</name>
</gene>
<dbReference type="AlphaFoldDB" id="A0AAW1JD27"/>
<evidence type="ECO:0000259" key="1">
    <source>
        <dbReference type="Pfam" id="PF00946"/>
    </source>
</evidence>
<dbReference type="GO" id="GO:0004482">
    <property type="term" value="F:mRNA 5'-cap (guanine-N7-)-methyltransferase activity"/>
    <property type="evidence" value="ECO:0007669"/>
    <property type="project" value="InterPro"/>
</dbReference>
<dbReference type="GO" id="GO:0005524">
    <property type="term" value="F:ATP binding"/>
    <property type="evidence" value="ECO:0007669"/>
    <property type="project" value="InterPro"/>
</dbReference>
<organism evidence="2 3">
    <name type="scientific">Popillia japonica</name>
    <name type="common">Japanese beetle</name>
    <dbReference type="NCBI Taxonomy" id="7064"/>
    <lineage>
        <taxon>Eukaryota</taxon>
        <taxon>Metazoa</taxon>
        <taxon>Ecdysozoa</taxon>
        <taxon>Arthropoda</taxon>
        <taxon>Hexapoda</taxon>
        <taxon>Insecta</taxon>
        <taxon>Pterygota</taxon>
        <taxon>Neoptera</taxon>
        <taxon>Endopterygota</taxon>
        <taxon>Coleoptera</taxon>
        <taxon>Polyphaga</taxon>
        <taxon>Scarabaeiformia</taxon>
        <taxon>Scarabaeidae</taxon>
        <taxon>Rutelinae</taxon>
        <taxon>Popillia</taxon>
    </lineage>
</organism>
<dbReference type="EMBL" id="JASPKY010000423">
    <property type="protein sequence ID" value="KAK9701061.1"/>
    <property type="molecule type" value="Genomic_DNA"/>
</dbReference>
<keyword evidence="3" id="KW-1185">Reference proteome</keyword>
<evidence type="ECO:0000313" key="3">
    <source>
        <dbReference type="Proteomes" id="UP001458880"/>
    </source>
</evidence>
<dbReference type="InterPro" id="IPR014023">
    <property type="entry name" value="Mononeg_RNA_pol_cat"/>
</dbReference>
<reference evidence="2 3" key="1">
    <citation type="journal article" date="2024" name="BMC Genomics">
        <title>De novo assembly and annotation of Popillia japonica's genome with initial clues to its potential as an invasive pest.</title>
        <authorList>
            <person name="Cucini C."/>
            <person name="Boschi S."/>
            <person name="Funari R."/>
            <person name="Cardaioli E."/>
            <person name="Iannotti N."/>
            <person name="Marturano G."/>
            <person name="Paoli F."/>
            <person name="Bruttini M."/>
            <person name="Carapelli A."/>
            <person name="Frati F."/>
            <person name="Nardi F."/>
        </authorList>
    </citation>
    <scope>NUCLEOTIDE SEQUENCE [LARGE SCALE GENOMIC DNA]</scope>
    <source>
        <strain evidence="2">DMR45628</strain>
    </source>
</reference>
<accession>A0AAW1JD27</accession>
<evidence type="ECO:0000313" key="2">
    <source>
        <dbReference type="EMBL" id="KAK9701061.1"/>
    </source>
</evidence>
<protein>
    <submittedName>
        <fullName evidence="2">Mononegavirales RNA dependent RNA polymerase</fullName>
    </submittedName>
</protein>
<comment type="caution">
    <text evidence="2">The sequence shown here is derived from an EMBL/GenBank/DDBJ whole genome shotgun (WGS) entry which is preliminary data.</text>
</comment>
<sequence>MANHMEKDVLVAIQHHVDAVLARLVDTGDRPFSLHYTLSRADLRIYSQKVIWEDIRRLMQKLKSSQNYQWIESKHNPEVLNTVYISQMFLACRFRSSWYLLDYEQVMMVADTIASRTFTVLYHSMLSDHTPGKLDTDLLMKVYTVYDNLLIESGNNSYQQIKYWEPICLSILLHKHDGLSNDNDFYNYIKQDLQTNKFESASFLLNLLIKEPLTANQLSELHGMYRHWGHPTVDEVKGCEKVRKFATSRPVPDYSVLYKIRGLMKRPVSPFCLLHPDQSLITAFYTR</sequence>
<dbReference type="GO" id="GO:0003968">
    <property type="term" value="F:RNA-directed RNA polymerase activity"/>
    <property type="evidence" value="ECO:0007669"/>
    <property type="project" value="InterPro"/>
</dbReference>
<dbReference type="Proteomes" id="UP001458880">
    <property type="component" value="Unassembled WGS sequence"/>
</dbReference>
<dbReference type="Pfam" id="PF00946">
    <property type="entry name" value="Mononeg_RNA_pol"/>
    <property type="match status" value="1"/>
</dbReference>
<proteinExistence type="predicted"/>